<evidence type="ECO:0000256" key="2">
    <source>
        <dbReference type="ARBA" id="ARBA00005695"/>
    </source>
</evidence>
<dbReference type="PANTHER" id="PTHR30290">
    <property type="entry name" value="PERIPLASMIC BINDING COMPONENT OF ABC TRANSPORTER"/>
    <property type="match status" value="1"/>
</dbReference>
<dbReference type="InterPro" id="IPR023765">
    <property type="entry name" value="SBP_5_CS"/>
</dbReference>
<evidence type="ECO:0000256" key="1">
    <source>
        <dbReference type="ARBA" id="ARBA00004196"/>
    </source>
</evidence>
<dbReference type="GO" id="GO:0015833">
    <property type="term" value="P:peptide transport"/>
    <property type="evidence" value="ECO:0007669"/>
    <property type="project" value="TreeGrafter"/>
</dbReference>
<dbReference type="PROSITE" id="PS01040">
    <property type="entry name" value="SBP_BACTERIAL_5"/>
    <property type="match status" value="1"/>
</dbReference>
<gene>
    <name evidence="7" type="ORF">OMES3154_00961</name>
</gene>
<dbReference type="InterPro" id="IPR030678">
    <property type="entry name" value="Peptide/Ni-bd"/>
</dbReference>
<dbReference type="Gene3D" id="3.90.76.10">
    <property type="entry name" value="Dipeptide-binding Protein, Domain 1"/>
    <property type="match status" value="1"/>
</dbReference>
<name>A0A6I8MDZ8_9FUSO</name>
<proteinExistence type="inferred from homology"/>
<dbReference type="InterPro" id="IPR000914">
    <property type="entry name" value="SBP_5_dom"/>
</dbReference>
<comment type="similarity">
    <text evidence="2">Belongs to the bacterial solute-binding protein 5 family.</text>
</comment>
<dbReference type="GO" id="GO:1904680">
    <property type="term" value="F:peptide transmembrane transporter activity"/>
    <property type="evidence" value="ECO:0007669"/>
    <property type="project" value="TreeGrafter"/>
</dbReference>
<dbReference type="PROSITE" id="PS51257">
    <property type="entry name" value="PROKAR_LIPOPROTEIN"/>
    <property type="match status" value="1"/>
</dbReference>
<dbReference type="CDD" id="cd08504">
    <property type="entry name" value="PBP2_OppA"/>
    <property type="match status" value="1"/>
</dbReference>
<evidence type="ECO:0000256" key="5">
    <source>
        <dbReference type="SAM" id="SignalP"/>
    </source>
</evidence>
<feature type="domain" description="Solute-binding protein family 5" evidence="6">
    <location>
        <begin position="74"/>
        <end position="455"/>
    </location>
</feature>
<dbReference type="RefSeq" id="WP_156683650.1">
    <property type="nucleotide sequence ID" value="NZ_CABWIB010000001.1"/>
</dbReference>
<keyword evidence="4 5" id="KW-0732">Signal</keyword>
<keyword evidence="3" id="KW-0813">Transport</keyword>
<dbReference type="GO" id="GO:0043190">
    <property type="term" value="C:ATP-binding cassette (ABC) transporter complex"/>
    <property type="evidence" value="ECO:0007669"/>
    <property type="project" value="InterPro"/>
</dbReference>
<dbReference type="Pfam" id="PF00496">
    <property type="entry name" value="SBP_bac_5"/>
    <property type="match status" value="1"/>
</dbReference>
<evidence type="ECO:0000256" key="4">
    <source>
        <dbReference type="ARBA" id="ARBA00022729"/>
    </source>
</evidence>
<evidence type="ECO:0000256" key="3">
    <source>
        <dbReference type="ARBA" id="ARBA00022448"/>
    </source>
</evidence>
<dbReference type="Gene3D" id="3.10.105.10">
    <property type="entry name" value="Dipeptide-binding Protein, Domain 3"/>
    <property type="match status" value="1"/>
</dbReference>
<evidence type="ECO:0000313" key="8">
    <source>
        <dbReference type="Proteomes" id="UP000419017"/>
    </source>
</evidence>
<dbReference type="FunFam" id="3.90.76.10:FF:000001">
    <property type="entry name" value="Oligopeptide ABC transporter substrate-binding protein"/>
    <property type="match status" value="1"/>
</dbReference>
<dbReference type="GO" id="GO:0030313">
    <property type="term" value="C:cell envelope"/>
    <property type="evidence" value="ECO:0007669"/>
    <property type="project" value="UniProtKB-SubCell"/>
</dbReference>
<protein>
    <submittedName>
        <fullName evidence="7">Family 5 extracellular solute-binding protein</fullName>
    </submittedName>
</protein>
<dbReference type="EMBL" id="CABWIB010000001">
    <property type="protein sequence ID" value="VWL85675.1"/>
    <property type="molecule type" value="Genomic_DNA"/>
</dbReference>
<sequence length="535" mass="61127">MMKKFKKVIALMALGLTIVACGTNNSKKDEKVLLYNATAEGPTFDPQQVTDAFTSNVHNFITEGLTKTMPDGSVVPMQAKSWEVSKDGLTWTFHLRDDIKWSDGSDVVAADFEYGWKRGLDPMLASEYAFILFPIKNAEKYTKGEASLDEIGVKAVDDKTLVVNLENVTPYFDSLTSFITYMPAKKEFVEKMGQEYALDKDSILYNGPFVVDSWTHGDRIELVKNDKYYNKDKIVLDKVLVKYIKDEVAALNAFNNEELDFVRLSPEESMKYKDKAIKNNEARTTYIAFNVRENNMFKNENLRKAFALAFDKEKLVDVVFSGLKDDVYTFTPANSGFKGIEKDYAKEIGAVFEKYNEKKAKEYLDKALKDMNLKELPKVTLLIDDRYVYNRKIAESLQEDLRIVLGIDVAVDVVTFKERLVRSRNGNFDVLLTAWGADYQDPMTFLDLLASFNGNNSAGFDDKKYDEILSKATRSVNREDRINYLKEAEMYLADKMPIMPLYQEVSYYLINSKVNGIEFSSFSPTIRANESDKQK</sequence>
<dbReference type="AlphaFoldDB" id="A0A6I8MDZ8"/>
<organism evidence="7 8">
    <name type="scientific">Oceanivirga miroungae</name>
    <dbReference type="NCBI Taxonomy" id="1130046"/>
    <lineage>
        <taxon>Bacteria</taxon>
        <taxon>Fusobacteriati</taxon>
        <taxon>Fusobacteriota</taxon>
        <taxon>Fusobacteriia</taxon>
        <taxon>Fusobacteriales</taxon>
        <taxon>Leptotrichiaceae</taxon>
        <taxon>Oceanivirga</taxon>
    </lineage>
</organism>
<accession>A0A6I8MDZ8</accession>
<dbReference type="PIRSF" id="PIRSF002741">
    <property type="entry name" value="MppA"/>
    <property type="match status" value="1"/>
</dbReference>
<feature type="chain" id="PRO_5026321062" evidence="5">
    <location>
        <begin position="23"/>
        <end position="535"/>
    </location>
</feature>
<dbReference type="Gene3D" id="3.40.190.10">
    <property type="entry name" value="Periplasmic binding protein-like II"/>
    <property type="match status" value="1"/>
</dbReference>
<keyword evidence="8" id="KW-1185">Reference proteome</keyword>
<dbReference type="InterPro" id="IPR039424">
    <property type="entry name" value="SBP_5"/>
</dbReference>
<evidence type="ECO:0000259" key="6">
    <source>
        <dbReference type="Pfam" id="PF00496"/>
    </source>
</evidence>
<dbReference type="SUPFAM" id="SSF53850">
    <property type="entry name" value="Periplasmic binding protein-like II"/>
    <property type="match status" value="1"/>
</dbReference>
<dbReference type="Proteomes" id="UP000419017">
    <property type="component" value="Unassembled WGS sequence"/>
</dbReference>
<comment type="subcellular location">
    <subcellularLocation>
        <location evidence="1">Cell envelope</location>
    </subcellularLocation>
</comment>
<evidence type="ECO:0000313" key="7">
    <source>
        <dbReference type="EMBL" id="VWL85675.1"/>
    </source>
</evidence>
<reference evidence="7 8" key="1">
    <citation type="submission" date="2019-10" db="EMBL/GenBank/DDBJ databases">
        <authorList>
            <person name="Blom J."/>
        </authorList>
    </citation>
    <scope>NUCLEOTIDE SEQUENCE [LARGE SCALE GENOMIC DNA]</scope>
    <source>
        <strain evidence="7 8">ES3154-GLU</strain>
    </source>
</reference>
<dbReference type="GO" id="GO:0042597">
    <property type="term" value="C:periplasmic space"/>
    <property type="evidence" value="ECO:0007669"/>
    <property type="project" value="UniProtKB-ARBA"/>
</dbReference>
<feature type="signal peptide" evidence="5">
    <location>
        <begin position="1"/>
        <end position="22"/>
    </location>
</feature>
<dbReference type="PANTHER" id="PTHR30290:SF10">
    <property type="entry name" value="PERIPLASMIC OLIGOPEPTIDE-BINDING PROTEIN-RELATED"/>
    <property type="match status" value="1"/>
</dbReference>